<proteinExistence type="predicted"/>
<name>A0A2Z2M9P6_THEGO</name>
<dbReference type="SUPFAM" id="SSF49899">
    <property type="entry name" value="Concanavalin A-like lectins/glucanases"/>
    <property type="match status" value="1"/>
</dbReference>
<evidence type="ECO:0000313" key="1">
    <source>
        <dbReference type="EMBL" id="ASJ01195.1"/>
    </source>
</evidence>
<accession>A0A2Z2M9P6</accession>
<reference evidence="1 2" key="1">
    <citation type="submission" date="2016-03" db="EMBL/GenBank/DDBJ databases">
        <title>Complete genome sequence of Thermococcus gorgonarius.</title>
        <authorList>
            <person name="Oger P.M."/>
        </authorList>
    </citation>
    <scope>NUCLEOTIDE SEQUENCE [LARGE SCALE GENOMIC DNA]</scope>
    <source>
        <strain evidence="1 2">W-12</strain>
    </source>
</reference>
<evidence type="ECO:0000313" key="2">
    <source>
        <dbReference type="Proteomes" id="UP000250134"/>
    </source>
</evidence>
<dbReference type="EMBL" id="CP014855">
    <property type="protein sequence ID" value="ASJ01195.1"/>
    <property type="molecule type" value="Genomic_DNA"/>
</dbReference>
<keyword evidence="2" id="KW-1185">Reference proteome</keyword>
<dbReference type="Proteomes" id="UP000250134">
    <property type="component" value="Chromosome"/>
</dbReference>
<dbReference type="GeneID" id="33332231"/>
<dbReference type="AlphaFoldDB" id="A0A2Z2M9P6"/>
<gene>
    <name evidence="1" type="ORF">A3K92_06720</name>
</gene>
<dbReference type="RefSeq" id="WP_088885534.1">
    <property type="nucleotide sequence ID" value="NZ_CP014855.1"/>
</dbReference>
<organism evidence="1 2">
    <name type="scientific">Thermococcus gorgonarius</name>
    <dbReference type="NCBI Taxonomy" id="71997"/>
    <lineage>
        <taxon>Archaea</taxon>
        <taxon>Methanobacteriati</taxon>
        <taxon>Methanobacteriota</taxon>
        <taxon>Thermococci</taxon>
        <taxon>Thermococcales</taxon>
        <taxon>Thermococcaceae</taxon>
        <taxon>Thermococcus</taxon>
    </lineage>
</organism>
<dbReference type="OrthoDB" id="102364at2157"/>
<sequence>MVGVERVKVAVPIITLVLVLMGLGNVSSAEMSGQMLHVWDHSLDSSYYVYRQVNSSEYPLSIQWDAYAFNYTQGTQYVAIMALVDSNGRAWGFFWKNGTVAIFSGTSDPSGSTPVYTTSDGSSPHTYRIEVVYNPNNNKLKNLLYYIDGQLVYSQSKNTPQSISSIEAGGIFSGGKQFDLYLDNVVYTYAQGEKTEDFEDGQDDFFEWEPVGTDDGKSGAKVTDNTQVPEFPFLEPLFDYLASIIG</sequence>
<dbReference type="KEGG" id="tgg:A3K92_06720"/>
<dbReference type="InterPro" id="IPR013320">
    <property type="entry name" value="ConA-like_dom_sf"/>
</dbReference>
<protein>
    <submittedName>
        <fullName evidence="1">Uncharacterized protein</fullName>
    </submittedName>
</protein>